<evidence type="ECO:0000313" key="1">
    <source>
        <dbReference type="EMBL" id="KKK61927.1"/>
    </source>
</evidence>
<feature type="non-terminal residue" evidence="1">
    <location>
        <position position="126"/>
    </location>
</feature>
<sequence length="126" mass="14173">MPNGQEFVSPTQELQDEFNRELEALNQRIATEFESLPARERLASSLPLQQLQAKQRLVSDYERIAGAEQLGVDIEAGAIPELAIGVANDLLFWKERESELIREERQVENGAYITQKFMADVGAPSI</sequence>
<protein>
    <submittedName>
        <fullName evidence="1">Uncharacterized protein</fullName>
    </submittedName>
</protein>
<accession>A0A0F8WYK7</accession>
<proteinExistence type="predicted"/>
<gene>
    <name evidence="1" type="ORF">LCGC14_3009430</name>
</gene>
<dbReference type="EMBL" id="LAZR01062249">
    <property type="protein sequence ID" value="KKK61927.1"/>
    <property type="molecule type" value="Genomic_DNA"/>
</dbReference>
<reference evidence="1" key="1">
    <citation type="journal article" date="2015" name="Nature">
        <title>Complex archaea that bridge the gap between prokaryotes and eukaryotes.</title>
        <authorList>
            <person name="Spang A."/>
            <person name="Saw J.H."/>
            <person name="Jorgensen S.L."/>
            <person name="Zaremba-Niedzwiedzka K."/>
            <person name="Martijn J."/>
            <person name="Lind A.E."/>
            <person name="van Eijk R."/>
            <person name="Schleper C."/>
            <person name="Guy L."/>
            <person name="Ettema T.J."/>
        </authorList>
    </citation>
    <scope>NUCLEOTIDE SEQUENCE</scope>
</reference>
<organism evidence="1">
    <name type="scientific">marine sediment metagenome</name>
    <dbReference type="NCBI Taxonomy" id="412755"/>
    <lineage>
        <taxon>unclassified sequences</taxon>
        <taxon>metagenomes</taxon>
        <taxon>ecological metagenomes</taxon>
    </lineage>
</organism>
<dbReference type="AlphaFoldDB" id="A0A0F8WYK7"/>
<name>A0A0F8WYK7_9ZZZZ</name>
<comment type="caution">
    <text evidence="1">The sequence shown here is derived from an EMBL/GenBank/DDBJ whole genome shotgun (WGS) entry which is preliminary data.</text>
</comment>